<reference evidence="1" key="1">
    <citation type="submission" date="2023-08" db="EMBL/GenBank/DDBJ databases">
        <title>Functional and genomic diversity of the sorghum phyllosphere microbiome.</title>
        <authorList>
            <person name="Shade A."/>
        </authorList>
    </citation>
    <scope>NUCLEOTIDE SEQUENCE</scope>
    <source>
        <strain evidence="1">SORGH_AS_0974</strain>
    </source>
</reference>
<sequence length="65" mass="7504">MKNDKDTHLGVKEIAVELGCSTKTVRRYHALGVIPSYQSQGKFSAIKMTRVDLRNFIKKKKREPR</sequence>
<dbReference type="SUPFAM" id="SSF46955">
    <property type="entry name" value="Putative DNA-binding domain"/>
    <property type="match status" value="1"/>
</dbReference>
<evidence type="ECO:0000313" key="2">
    <source>
        <dbReference type="Proteomes" id="UP001255601"/>
    </source>
</evidence>
<dbReference type="AlphaFoldDB" id="A0AAJ2EQU6"/>
<accession>A0AAJ2EQU6</accession>
<dbReference type="RefSeq" id="WP_309769979.1">
    <property type="nucleotide sequence ID" value="NZ_JAVIZC010000001.1"/>
</dbReference>
<gene>
    <name evidence="1" type="ORF">QE369_001212</name>
</gene>
<dbReference type="InterPro" id="IPR009061">
    <property type="entry name" value="DNA-bd_dom_put_sf"/>
</dbReference>
<evidence type="ECO:0000313" key="1">
    <source>
        <dbReference type="EMBL" id="MDR6101034.1"/>
    </source>
</evidence>
<protein>
    <submittedName>
        <fullName evidence="1">Site-specific integrase-resolvase</fullName>
    </submittedName>
</protein>
<dbReference type="Proteomes" id="UP001255601">
    <property type="component" value="Unassembled WGS sequence"/>
</dbReference>
<organism evidence="1 2">
    <name type="scientific">Agrobacterium larrymoorei</name>
    <dbReference type="NCBI Taxonomy" id="160699"/>
    <lineage>
        <taxon>Bacteria</taxon>
        <taxon>Pseudomonadati</taxon>
        <taxon>Pseudomonadota</taxon>
        <taxon>Alphaproteobacteria</taxon>
        <taxon>Hyphomicrobiales</taxon>
        <taxon>Rhizobiaceae</taxon>
        <taxon>Rhizobium/Agrobacterium group</taxon>
        <taxon>Agrobacterium</taxon>
    </lineage>
</organism>
<proteinExistence type="predicted"/>
<comment type="caution">
    <text evidence="1">The sequence shown here is derived from an EMBL/GenBank/DDBJ whole genome shotgun (WGS) entry which is preliminary data.</text>
</comment>
<name>A0AAJ2EQU6_9HYPH</name>
<dbReference type="EMBL" id="JAVIZC010000001">
    <property type="protein sequence ID" value="MDR6101034.1"/>
    <property type="molecule type" value="Genomic_DNA"/>
</dbReference>